<feature type="domain" description="Roadblock/LAMTOR2" evidence="1">
    <location>
        <begin position="124"/>
        <end position="215"/>
    </location>
</feature>
<dbReference type="Proteomes" id="UP000001208">
    <property type="component" value="Chromosome"/>
</dbReference>
<dbReference type="STRING" id="517418.Ctha_0398"/>
<dbReference type="PANTHER" id="PTHR36304:SF4">
    <property type="entry name" value="DUF4388 DOMAIN-CONTAINING PROTEIN"/>
    <property type="match status" value="1"/>
</dbReference>
<proteinExistence type="predicted"/>
<dbReference type="InterPro" id="IPR004942">
    <property type="entry name" value="Roadblock/LAMTOR2_dom"/>
</dbReference>
<organism evidence="2 3">
    <name type="scientific">Chloroherpeton thalassium (strain ATCC 35110 / GB-78)</name>
    <dbReference type="NCBI Taxonomy" id="517418"/>
    <lineage>
        <taxon>Bacteria</taxon>
        <taxon>Pseudomonadati</taxon>
        <taxon>Chlorobiota</taxon>
        <taxon>Chlorobiia</taxon>
        <taxon>Chlorobiales</taxon>
        <taxon>Chloroherpetonaceae</taxon>
        <taxon>Chloroherpeton</taxon>
    </lineage>
</organism>
<sequence>MQGDIKHMSVADLIQHYCEDHKTAKITLNNDGQEAELFLKDGNVVHATMGDIVGEQVVFNILAWNEGTFNLDMDTEPSFKTIERSWKGLLLHGAQLLDESSSTNQPVTKPVEKTMVKKKGEIIAEALQELLQQSTDIQGAAIVGTDGLVYSANVPDKGLDENMVGAVSAAILGLSKRSVQQLKRGTFSQTLIQGDNGNVIVAGLNDRTLLIGLTAHGVNLGMAFAEVRDFASRLRDLV</sequence>
<evidence type="ECO:0000259" key="1">
    <source>
        <dbReference type="SMART" id="SM00960"/>
    </source>
</evidence>
<dbReference type="AlphaFoldDB" id="B3QU71"/>
<reference evidence="2 3" key="1">
    <citation type="submission" date="2008-06" db="EMBL/GenBank/DDBJ databases">
        <title>Complete sequence of Chloroherpeton thalassium ATCC 35110.</title>
        <authorList>
            <consortium name="US DOE Joint Genome Institute"/>
            <person name="Lucas S."/>
            <person name="Copeland A."/>
            <person name="Lapidus A."/>
            <person name="Glavina del Rio T."/>
            <person name="Dalin E."/>
            <person name="Tice H."/>
            <person name="Bruce D."/>
            <person name="Goodwin L."/>
            <person name="Pitluck S."/>
            <person name="Schmutz J."/>
            <person name="Larimer F."/>
            <person name="Land M."/>
            <person name="Hauser L."/>
            <person name="Kyrpides N."/>
            <person name="Mikhailova N."/>
            <person name="Liu Z."/>
            <person name="Li T."/>
            <person name="Zhao F."/>
            <person name="Overmann J."/>
            <person name="Bryant D.A."/>
            <person name="Richardson P."/>
        </authorList>
    </citation>
    <scope>NUCLEOTIDE SEQUENCE [LARGE SCALE GENOMIC DNA]</scope>
    <source>
        <strain evidence="3">ATCC 35110 / GB-78</strain>
    </source>
</reference>
<dbReference type="PANTHER" id="PTHR36304">
    <property type="entry name" value="DOMAIN GTPASE-ACTIVATING PROTEIN, PUTATIVE-RELATED-RELATED"/>
    <property type="match status" value="1"/>
</dbReference>
<name>B3QU71_CHLT3</name>
<accession>B3QU71</accession>
<dbReference type="HOGENOM" id="CLU_1164245_0_0_10"/>
<dbReference type="EMBL" id="CP001100">
    <property type="protein sequence ID" value="ACF12869.1"/>
    <property type="molecule type" value="Genomic_DNA"/>
</dbReference>
<keyword evidence="3" id="KW-1185">Reference proteome</keyword>
<dbReference type="Gene3D" id="3.30.450.30">
    <property type="entry name" value="Dynein light chain 2a, cytoplasmic"/>
    <property type="match status" value="1"/>
</dbReference>
<dbReference type="OrthoDB" id="157911at2"/>
<dbReference type="InterPro" id="IPR025497">
    <property type="entry name" value="PatA-like_N"/>
</dbReference>
<protein>
    <submittedName>
        <fullName evidence="2">Roadblock/LC7 family protein</fullName>
    </submittedName>
</protein>
<dbReference type="RefSeq" id="WP_012498953.1">
    <property type="nucleotide sequence ID" value="NC_011026.1"/>
</dbReference>
<gene>
    <name evidence="2" type="ordered locus">Ctha_0398</name>
</gene>
<dbReference type="eggNOG" id="COG2018">
    <property type="taxonomic scope" value="Bacteria"/>
</dbReference>
<evidence type="ECO:0000313" key="3">
    <source>
        <dbReference type="Proteomes" id="UP000001208"/>
    </source>
</evidence>
<dbReference type="SUPFAM" id="SSF103196">
    <property type="entry name" value="Roadblock/LC7 domain"/>
    <property type="match status" value="1"/>
</dbReference>
<dbReference type="Pfam" id="PF03259">
    <property type="entry name" value="Robl_LC7"/>
    <property type="match status" value="1"/>
</dbReference>
<dbReference type="KEGG" id="cts:Ctha_0398"/>
<dbReference type="Pfam" id="PF14332">
    <property type="entry name" value="DUF4388"/>
    <property type="match status" value="1"/>
</dbReference>
<evidence type="ECO:0000313" key="2">
    <source>
        <dbReference type="EMBL" id="ACF12869.1"/>
    </source>
</evidence>
<dbReference type="SMART" id="SM00960">
    <property type="entry name" value="Robl_LC7"/>
    <property type="match status" value="1"/>
</dbReference>